<dbReference type="EMBL" id="KE346364">
    <property type="protein sequence ID" value="KJE92975.1"/>
    <property type="molecule type" value="Genomic_DNA"/>
</dbReference>
<evidence type="ECO:0000259" key="20">
    <source>
        <dbReference type="Pfam" id="PF24065"/>
    </source>
</evidence>
<keyword evidence="13" id="KW-0234">DNA repair</keyword>
<feature type="domain" description="DNA-directed DNA polymerase family B exonuclease" evidence="17">
    <location>
        <begin position="1396"/>
        <end position="1547"/>
    </location>
</feature>
<feature type="region of interest" description="Disordered" evidence="15">
    <location>
        <begin position="916"/>
        <end position="961"/>
    </location>
</feature>
<feature type="region of interest" description="Disordered" evidence="15">
    <location>
        <begin position="756"/>
        <end position="775"/>
    </location>
</feature>
<comment type="cofactor">
    <cofactor evidence="1">
        <name>[4Fe-4S] cluster</name>
        <dbReference type="ChEBI" id="CHEBI:49883"/>
    </cofactor>
</comment>
<keyword evidence="8" id="KW-0227">DNA damage</keyword>
<dbReference type="InterPro" id="IPR006134">
    <property type="entry name" value="DNA-dir_DNA_pol_B_multi_dom"/>
</dbReference>
<dbReference type="GO" id="GO:0016035">
    <property type="term" value="C:zeta DNA polymerase complex"/>
    <property type="evidence" value="ECO:0007669"/>
    <property type="project" value="InterPro"/>
</dbReference>
<dbReference type="InterPro" id="IPR036397">
    <property type="entry name" value="RNaseH_sf"/>
</dbReference>
<feature type="domain" description="DNA polymerase delta/zeta catalytic subunit N-terminal" evidence="19">
    <location>
        <begin position="206"/>
        <end position="245"/>
    </location>
</feature>
<dbReference type="SMART" id="SM00486">
    <property type="entry name" value="POLBc"/>
    <property type="match status" value="1"/>
</dbReference>
<dbReference type="InterPro" id="IPR012337">
    <property type="entry name" value="RNaseH-like_sf"/>
</dbReference>
<feature type="compositionally biased region" description="Low complexity" evidence="15">
    <location>
        <begin position="1577"/>
        <end position="1592"/>
    </location>
</feature>
<dbReference type="InterPro" id="IPR056447">
    <property type="entry name" value="REV3_N"/>
</dbReference>
<dbReference type="GO" id="GO:0051536">
    <property type="term" value="F:iron-sulfur cluster binding"/>
    <property type="evidence" value="ECO:0007669"/>
    <property type="project" value="UniProtKB-KW"/>
</dbReference>
<dbReference type="FunFam" id="1.10.132.60:FF:000005">
    <property type="entry name" value="Putative DNA polymerase zeta catalytic subunit"/>
    <property type="match status" value="1"/>
</dbReference>
<keyword evidence="6" id="KW-0548">Nucleotidyltransferase</keyword>
<evidence type="ECO:0000256" key="5">
    <source>
        <dbReference type="ARBA" id="ARBA00022679"/>
    </source>
</evidence>
<feature type="region of interest" description="Disordered" evidence="15">
    <location>
        <begin position="1548"/>
        <end position="1606"/>
    </location>
</feature>
<dbReference type="InterPro" id="IPR043502">
    <property type="entry name" value="DNA/RNA_pol_sf"/>
</dbReference>
<feature type="compositionally biased region" description="Low complexity" evidence="15">
    <location>
        <begin position="919"/>
        <end position="939"/>
    </location>
</feature>
<evidence type="ECO:0000256" key="11">
    <source>
        <dbReference type="ARBA" id="ARBA00023004"/>
    </source>
</evidence>
<feature type="domain" description="DNA-directed DNA polymerase family B multifunctional" evidence="16">
    <location>
        <begin position="1736"/>
        <end position="1894"/>
    </location>
</feature>
<feature type="compositionally biased region" description="Low complexity" evidence="15">
    <location>
        <begin position="2019"/>
        <end position="2034"/>
    </location>
</feature>
<feature type="compositionally biased region" description="Basic and acidic residues" evidence="15">
    <location>
        <begin position="10"/>
        <end position="45"/>
    </location>
</feature>
<name>A0A0D2WNX9_CAPO3</name>
<feature type="region of interest" description="Disordered" evidence="15">
    <location>
        <begin position="180"/>
        <end position="199"/>
    </location>
</feature>
<proteinExistence type="inferred from homology"/>
<evidence type="ECO:0000256" key="12">
    <source>
        <dbReference type="ARBA" id="ARBA00023014"/>
    </source>
</evidence>
<dbReference type="Pfam" id="PF24065">
    <property type="entry name" value="REV3_N"/>
    <property type="match status" value="1"/>
</dbReference>
<dbReference type="Gene3D" id="3.30.342.10">
    <property type="entry name" value="DNA Polymerase, chain B, domain 1"/>
    <property type="match status" value="1"/>
</dbReference>
<feature type="region of interest" description="Disordered" evidence="15">
    <location>
        <begin position="2635"/>
        <end position="2655"/>
    </location>
</feature>
<dbReference type="CDD" id="cd05778">
    <property type="entry name" value="DNA_polB_zeta_exo"/>
    <property type="match status" value="1"/>
</dbReference>
<dbReference type="InParanoid" id="A0A0D2WNX9"/>
<dbReference type="GO" id="GO:0005634">
    <property type="term" value="C:nucleus"/>
    <property type="evidence" value="ECO:0007669"/>
    <property type="project" value="TreeGrafter"/>
</dbReference>
<reference evidence="22" key="1">
    <citation type="submission" date="2011-02" db="EMBL/GenBank/DDBJ databases">
        <title>The Genome Sequence of Capsaspora owczarzaki ATCC 30864.</title>
        <authorList>
            <person name="Russ C."/>
            <person name="Cuomo C."/>
            <person name="Burger G."/>
            <person name="Gray M.W."/>
            <person name="Holland P.W.H."/>
            <person name="King N."/>
            <person name="Lang F.B.F."/>
            <person name="Roger A.J."/>
            <person name="Ruiz-Trillo I."/>
            <person name="Young S.K."/>
            <person name="Zeng Q."/>
            <person name="Gargeya S."/>
            <person name="Alvarado L."/>
            <person name="Berlin A."/>
            <person name="Chapman S.B."/>
            <person name="Chen Z."/>
            <person name="Freedman E."/>
            <person name="Gellesch M."/>
            <person name="Goldberg J."/>
            <person name="Griggs A."/>
            <person name="Gujja S."/>
            <person name="Heilman E."/>
            <person name="Heiman D."/>
            <person name="Howarth C."/>
            <person name="Mehta T."/>
            <person name="Neiman D."/>
            <person name="Pearson M."/>
            <person name="Roberts A."/>
            <person name="Saif S."/>
            <person name="Shea T."/>
            <person name="Shenoy N."/>
            <person name="Sisk P."/>
            <person name="Stolte C."/>
            <person name="Sykes S."/>
            <person name="White J."/>
            <person name="Yandava C."/>
            <person name="Haas B."/>
            <person name="Nusbaum C."/>
            <person name="Birren B."/>
        </authorList>
    </citation>
    <scope>NUCLEOTIDE SEQUENCE</scope>
    <source>
        <strain evidence="22">ATCC 30864</strain>
    </source>
</reference>
<feature type="compositionally biased region" description="Acidic residues" evidence="15">
    <location>
        <begin position="1941"/>
        <end position="1950"/>
    </location>
</feature>
<feature type="compositionally biased region" description="Polar residues" evidence="15">
    <location>
        <begin position="940"/>
        <end position="961"/>
    </location>
</feature>
<dbReference type="PANTHER" id="PTHR45812:SF1">
    <property type="entry name" value="DNA POLYMERASE ZETA CATALYTIC SUBUNIT"/>
    <property type="match status" value="1"/>
</dbReference>
<dbReference type="Pfam" id="PF24055">
    <property type="entry name" value="POL3_N"/>
    <property type="match status" value="1"/>
</dbReference>
<dbReference type="Pfam" id="PF14260">
    <property type="entry name" value="zf-C4pol"/>
    <property type="match status" value="1"/>
</dbReference>
<evidence type="ECO:0000256" key="14">
    <source>
        <dbReference type="ARBA" id="ARBA00049244"/>
    </source>
</evidence>
<evidence type="ECO:0000259" key="17">
    <source>
        <dbReference type="Pfam" id="PF03104"/>
    </source>
</evidence>
<feature type="domain" description="DNA-directed DNA polymerase family B multifunctional" evidence="16">
    <location>
        <begin position="2040"/>
        <end position="2340"/>
    </location>
</feature>
<feature type="compositionally biased region" description="Polar residues" evidence="15">
    <location>
        <begin position="1073"/>
        <end position="1086"/>
    </location>
</feature>
<keyword evidence="9" id="KW-0862">Zinc</keyword>
<dbReference type="Pfam" id="PF03104">
    <property type="entry name" value="DNA_pol_B_exo1"/>
    <property type="match status" value="1"/>
</dbReference>
<keyword evidence="22" id="KW-1185">Reference proteome</keyword>
<feature type="region of interest" description="Disordered" evidence="15">
    <location>
        <begin position="878"/>
        <end position="897"/>
    </location>
</feature>
<feature type="compositionally biased region" description="Polar residues" evidence="15">
    <location>
        <begin position="886"/>
        <end position="895"/>
    </location>
</feature>
<evidence type="ECO:0000256" key="2">
    <source>
        <dbReference type="ARBA" id="ARBA00005755"/>
    </source>
</evidence>
<dbReference type="CDD" id="cd05534">
    <property type="entry name" value="POLBc_zeta"/>
    <property type="match status" value="1"/>
</dbReference>
<feature type="region of interest" description="Disordered" evidence="15">
    <location>
        <begin position="1242"/>
        <end position="1261"/>
    </location>
</feature>
<feature type="domain" description="DNA polymerase zeta catalytic subunit N-terminal" evidence="20">
    <location>
        <begin position="73"/>
        <end position="126"/>
    </location>
</feature>
<evidence type="ECO:0000313" key="21">
    <source>
        <dbReference type="EMBL" id="KJE92975.1"/>
    </source>
</evidence>
<dbReference type="Proteomes" id="UP000008743">
    <property type="component" value="Unassembled WGS sequence"/>
</dbReference>
<dbReference type="InterPro" id="IPR056435">
    <property type="entry name" value="DPOD/Z_N"/>
</dbReference>
<dbReference type="InterPro" id="IPR023211">
    <property type="entry name" value="DNA_pol_palm_dom_sf"/>
</dbReference>
<evidence type="ECO:0000256" key="6">
    <source>
        <dbReference type="ARBA" id="ARBA00022695"/>
    </source>
</evidence>
<evidence type="ECO:0000256" key="15">
    <source>
        <dbReference type="SAM" id="MobiDB-lite"/>
    </source>
</evidence>
<dbReference type="InterPro" id="IPR042087">
    <property type="entry name" value="DNA_pol_B_thumb"/>
</dbReference>
<dbReference type="GO" id="GO:0042276">
    <property type="term" value="P:error-prone translesion synthesis"/>
    <property type="evidence" value="ECO:0007669"/>
    <property type="project" value="TreeGrafter"/>
</dbReference>
<dbReference type="GO" id="GO:0046872">
    <property type="term" value="F:metal ion binding"/>
    <property type="evidence" value="ECO:0007669"/>
    <property type="project" value="UniProtKB-KW"/>
</dbReference>
<comment type="similarity">
    <text evidence="2">Belongs to the DNA polymerase type-B family.</text>
</comment>
<dbReference type="InterPro" id="IPR017964">
    <property type="entry name" value="DNA-dir_DNA_pol_B_CS"/>
</dbReference>
<feature type="region of interest" description="Disordered" evidence="15">
    <location>
        <begin position="369"/>
        <end position="394"/>
    </location>
</feature>
<evidence type="ECO:0000313" key="22">
    <source>
        <dbReference type="Proteomes" id="UP000008743"/>
    </source>
</evidence>
<dbReference type="Gene3D" id="3.30.420.10">
    <property type="entry name" value="Ribonuclease H-like superfamily/Ribonuclease H"/>
    <property type="match status" value="1"/>
</dbReference>
<accession>A0A0D2WNX9</accession>
<dbReference type="FunCoup" id="A0A0D2WNX9">
    <property type="interactions" value="305"/>
</dbReference>
<dbReference type="OrthoDB" id="2414538at2759"/>
<sequence length="2719" mass="296505">MQRPPQSSKPPDRPSSRERTYWSPHGNHDRVVDDGDDKAHAAHDDDDHDDSSHASSAPAPPASATANQTPAFFSMRIVDADSYMTAPVPSLDVMRTDHDGSSCHRVPVIRLYGSTPAGQRTCLHIHRVFPYIYIPYYGPTSSDRDVRQYCCQMAVSIDVAVDAFNNTGFSAGGDSTAASVAASRQNPGLSGPGRPAAQQAGGFANMRRKGQHVFKIVLAQGAPFYGYAPRDRLFLKIFLFNPATVGKVVHLLQSGFVMGREFQPYEAHIPFLLQFLIDFNLYGMNFVQLSLARFRQPLAPECGVNPGRIHDYWRPVSVVAAGVTSAFSAEPIPSQHSLSHPHTPVQTSSTPPPALLKLWNSPAARRVYGPSGGGSQDAAPHATHQFSPSKAGATTASDAASSSLLAASSLPSPTVWTADTIPTELLSTRMIARQSTCEIEIDALCSEILNRHDIKIARLTAASQPGTAFGRGSVQEQNLVQSLASLWDDERARRRSDRMSSQITPPGTQERELPAPAPFDVQLRQRMHDLVTLQPDDARDMDDVRVGRAPTLPSTVVDTTMFPSQQHRAMPVVLARLSHGQAAPGGPAKVLFHAFEPETFHSDWREGALSPLGLVHDFPREAASPIPGMAMGNGPRESAFSRVVAGAPAPPFAASSYSEESQPRDRFETSMMEAAMNEAYELLQQDLGQDGRSASDSQAAMSTTSLHTPARPQQPNPRVAATPSSQFQLHGPEPRMKHIQPMPSVGMHRALFPEPMQESSNVHEDDSEPPLPTNVQPIVDTARLEEPAEVNEMLSVLEWLEDRAQGLTEQQREEHAHLAADEPAEDELDGNAVHGRDNPNAAGDHHHHHSQFPTSLSDSAADENLVAQMSQAPKHLKQPEFAPSGAQPQTSSSRSAAIKSLPATDTDEMQQVIWTGHTGHSSSGGVSASDSSSSKAARSTNHAVSMDSAVSSGPTCSSVTSVPPTWATCQSTLWKPLQSLHSDCCRDDDDDDDAGWSPTLHGWQGFAHGPDELARSILSFWSPEPSRSGSPLQQAFTERRNAIDTFDPFNPEHVASVCFLFQPPRCDSPTHAPASSQESMHPSSATPARHVAMHVSPSARDPSPVAQDTEDDVIMVMDVEANERRQSSATTAMDCGGTATIQDVYTFAAKPPSRKLVQDSLQPKYHLPSVAYTEPFFGNPKDVPPAPTVFAGREFPIKSNVVACLPEFHQRHKTGRQWSLYNAESSAFARRVSTLSHHDDHALEQQPMPGRSQDLPSSSGGDLVILSMSQHSLPEERAAIPSRMPPPPRGLEFWKAKYGALGQLLGDTSVLDQLVASPDERAFVPGLLPPSCLDVKHWLGLHTDKKPARSVARPPPKSLDTSVIHASLSQIEGPTPRNEHQFKASPLAIAEEAQALHGVQHVTILSLEVHVNTRGDFRPDPEHDRVAAIVYLLRHDAVHHVGGRDIQGVIMVAPSLPTATTTTTTMYDRASTAGSPLQFSGLTGCRVTSVADETALFMSFIDLVAHFDPDFLVGYELQMLSLGYLVDRARRLQLDLCARLARCPTVPVTESESGSTSAAAAAAPPNVWKRSNVTDKQQQQQHQQPQQQQPQQQHPPPDQSTRGDAADAAEAYNYSHSSGLQIGGRVVLNVWRLMRSEIALNIYSFENVVYHILHQRIPKYTFRTLSDWWLGQSLVRKGVASDLAFQRSPFAGTSSNLSRWRTVQYLLTKARLCIDLLDETDFIGRTSELGRIFGILFESVITRGSQFRVESMMLRLAKPMNFIPISPSKQQVAQMRAPECVPLILEPESRFYTSPVLVLDFQSLYPSVMIAYNICYSTCLGRMSRGLERAFGISTLQVPKSLSASIADSATLTPNSVIFVKKTVRVGVLPRLLDEILRARVMVKDAMKRLDKKIRQLQEQDAASMPGAAPKTEASNAAGHAKTGQQQSREEGGLSSGSDTSSDDDSDSEDTGSHRSEFDTDGLISASDFGNGPRLRQLARVWRSKGVKASGRSAVNADAAAAAAATTHRSQKKPEDAGNTSSHTNPPSHPSATTGSHSTRNSVSAELNELRALRRILNARQLGLKMIANVTYGYTSANFSGRMPCVEIADSIVAMARQTLERGIDLVNKTSKWGARVVYGDTDSMFVLLPGATRERAFQVGREIAESVTAMNPSPVRLKFEKVYHPCVLQAKKRYVGASYEFDEQREFVFDAKGIETVRRDGCKAVSKTLEKSLKILFRSANLSRVKAYVQRQFRKLLEERVALSDIVFAKELRDIGGYKDPLMQPVALLSIRARERDPRALPRHGERVPYVVVHGPPGSRLIDGVRAPEEFLNDPTLRIHGTYYITRQIIPALERVFQLVGVDVRSWFDELPKTVRLTAQSRRHLQMRQRMAEMLQHRQREARQLQIEISTGESHDGDAEAATAGIREAFPWATSTSSSSNNNNNNNMPNASSITLGGGGFGNRRAAIGRGGRGNKTTSAALRDVNNKTISQFYASVHCPVCAGIISDGQIICVSCRTNSQQTALLLSARMARWDGSSTRLEALCGSCANGPAAGDLCVSLDCPVNYDRHRLNGKRVLQFEYQEILSLLDARAAGGGNGSSAPAPSVSALAPLHLPSERQSRARDDDDVSVSHVIDDSDAAPSVIPQEQFQAVRQAQRPKLVDATAPDDDGDDHPVDPGHPVLSEAQVEFARQTVESAPPQHQISVLDNTSACMADREDVPGRSPGFLLAWEALSSQR</sequence>
<evidence type="ECO:0000256" key="13">
    <source>
        <dbReference type="ARBA" id="ARBA00023204"/>
    </source>
</evidence>
<dbReference type="Gene3D" id="3.90.1600.10">
    <property type="entry name" value="Palm domain of DNA polymerase"/>
    <property type="match status" value="2"/>
</dbReference>
<evidence type="ECO:0000256" key="4">
    <source>
        <dbReference type="ARBA" id="ARBA00021589"/>
    </source>
</evidence>
<dbReference type="SUPFAM" id="SSF53098">
    <property type="entry name" value="Ribonuclease H-like"/>
    <property type="match status" value="1"/>
</dbReference>
<dbReference type="EC" id="2.7.7.7" evidence="3"/>
<dbReference type="InterPro" id="IPR006172">
    <property type="entry name" value="DNA-dir_DNA_pol_B"/>
</dbReference>
<dbReference type="GO" id="GO:0003677">
    <property type="term" value="F:DNA binding"/>
    <property type="evidence" value="ECO:0007669"/>
    <property type="project" value="InterPro"/>
</dbReference>
<dbReference type="SUPFAM" id="SSF56672">
    <property type="entry name" value="DNA/RNA polymerases"/>
    <property type="match status" value="1"/>
</dbReference>
<feature type="region of interest" description="Disordered" evidence="15">
    <location>
        <begin position="1899"/>
        <end position="1970"/>
    </location>
</feature>
<dbReference type="Gene3D" id="1.10.132.60">
    <property type="entry name" value="DNA polymerase family B, C-terminal domain"/>
    <property type="match status" value="1"/>
</dbReference>
<keyword evidence="7" id="KW-0479">Metal-binding</keyword>
<dbReference type="Pfam" id="PF00136">
    <property type="entry name" value="DNA_pol_B"/>
    <property type="match status" value="2"/>
</dbReference>
<feature type="domain" description="C4-type zinc-finger of DNA polymerase delta" evidence="18">
    <location>
        <begin position="2480"/>
        <end position="2550"/>
    </location>
</feature>
<evidence type="ECO:0000259" key="19">
    <source>
        <dbReference type="Pfam" id="PF24055"/>
    </source>
</evidence>
<feature type="region of interest" description="Disordered" evidence="15">
    <location>
        <begin position="807"/>
        <end position="856"/>
    </location>
</feature>
<organism evidence="21 22">
    <name type="scientific">Capsaspora owczarzaki (strain ATCC 30864)</name>
    <dbReference type="NCBI Taxonomy" id="595528"/>
    <lineage>
        <taxon>Eukaryota</taxon>
        <taxon>Filasterea</taxon>
        <taxon>Capsaspora</taxon>
    </lineage>
</organism>
<evidence type="ECO:0000256" key="9">
    <source>
        <dbReference type="ARBA" id="ARBA00022833"/>
    </source>
</evidence>
<feature type="region of interest" description="Disordered" evidence="15">
    <location>
        <begin position="1986"/>
        <end position="2043"/>
    </location>
</feature>
<protein>
    <recommendedName>
        <fullName evidence="4">DNA polymerase zeta catalytic subunit</fullName>
        <ecNumber evidence="3">2.7.7.7</ecNumber>
    </recommendedName>
</protein>
<evidence type="ECO:0000259" key="16">
    <source>
        <dbReference type="Pfam" id="PF00136"/>
    </source>
</evidence>
<feature type="region of interest" description="Disordered" evidence="15">
    <location>
        <begin position="688"/>
        <end position="740"/>
    </location>
</feature>
<evidence type="ECO:0000259" key="18">
    <source>
        <dbReference type="Pfam" id="PF14260"/>
    </source>
</evidence>
<feature type="region of interest" description="Disordered" evidence="15">
    <location>
        <begin position="1068"/>
        <end position="1088"/>
    </location>
</feature>
<keyword evidence="11" id="KW-0408">Iron</keyword>
<evidence type="ECO:0000256" key="1">
    <source>
        <dbReference type="ARBA" id="ARBA00001966"/>
    </source>
</evidence>
<evidence type="ECO:0000256" key="8">
    <source>
        <dbReference type="ARBA" id="ARBA00022763"/>
    </source>
</evidence>
<feature type="region of interest" description="Disordered" evidence="15">
    <location>
        <begin position="1"/>
        <end position="66"/>
    </location>
</feature>
<keyword evidence="12" id="KW-0411">Iron-sulfur</keyword>
<keyword evidence="10" id="KW-0239">DNA-directed DNA polymerase</keyword>
<feature type="compositionally biased region" description="Polar residues" evidence="15">
    <location>
        <begin position="692"/>
        <end position="713"/>
    </location>
</feature>
<dbReference type="GO" id="GO:0000724">
    <property type="term" value="P:double-strand break repair via homologous recombination"/>
    <property type="evidence" value="ECO:0007669"/>
    <property type="project" value="TreeGrafter"/>
</dbReference>
<evidence type="ECO:0000256" key="10">
    <source>
        <dbReference type="ARBA" id="ARBA00022932"/>
    </source>
</evidence>
<feature type="compositionally biased region" description="Polar residues" evidence="15">
    <location>
        <begin position="1548"/>
        <end position="1557"/>
    </location>
</feature>
<feature type="compositionally biased region" description="Basic and acidic residues" evidence="15">
    <location>
        <begin position="807"/>
        <end position="820"/>
    </location>
</feature>
<feature type="compositionally biased region" description="Polar residues" evidence="15">
    <location>
        <begin position="334"/>
        <end position="349"/>
    </location>
</feature>
<dbReference type="InterPro" id="IPR030559">
    <property type="entry name" value="PolZ_Rev3"/>
</dbReference>
<dbReference type="GO" id="GO:0003887">
    <property type="term" value="F:DNA-directed DNA polymerase activity"/>
    <property type="evidence" value="ECO:0007669"/>
    <property type="project" value="UniProtKB-KW"/>
</dbReference>
<dbReference type="InterPro" id="IPR025687">
    <property type="entry name" value="Znf-C4pol"/>
</dbReference>
<keyword evidence="5" id="KW-0808">Transferase</keyword>
<gene>
    <name evidence="21" type="ORF">CAOG_003843</name>
</gene>
<feature type="region of interest" description="Disordered" evidence="15">
    <location>
        <begin position="2414"/>
        <end position="2437"/>
    </location>
</feature>
<feature type="compositionally biased region" description="Low complexity" evidence="15">
    <location>
        <begin position="2416"/>
        <end position="2434"/>
    </location>
</feature>
<comment type="catalytic activity">
    <reaction evidence="14">
        <text>DNA(n) + a 2'-deoxyribonucleoside 5'-triphosphate = DNA(n+1) + diphosphate</text>
        <dbReference type="Rhea" id="RHEA:22508"/>
        <dbReference type="Rhea" id="RHEA-COMP:17339"/>
        <dbReference type="Rhea" id="RHEA-COMP:17340"/>
        <dbReference type="ChEBI" id="CHEBI:33019"/>
        <dbReference type="ChEBI" id="CHEBI:61560"/>
        <dbReference type="ChEBI" id="CHEBI:173112"/>
        <dbReference type="EC" id="2.7.7.7"/>
    </reaction>
</comment>
<evidence type="ECO:0000256" key="3">
    <source>
        <dbReference type="ARBA" id="ARBA00012417"/>
    </source>
</evidence>
<dbReference type="PhylomeDB" id="A0A0D2WNX9"/>
<dbReference type="RefSeq" id="XP_004363571.1">
    <property type="nucleotide sequence ID" value="XM_004363514.1"/>
</dbReference>
<dbReference type="InterPro" id="IPR006133">
    <property type="entry name" value="DNA-dir_DNA_pol_B_exonuc"/>
</dbReference>
<evidence type="ECO:0000256" key="7">
    <source>
        <dbReference type="ARBA" id="ARBA00022723"/>
    </source>
</evidence>
<dbReference type="PANTHER" id="PTHR45812">
    <property type="entry name" value="DNA POLYMERASE ZETA CATALYTIC SUBUNIT"/>
    <property type="match status" value="1"/>
</dbReference>
<feature type="compositionally biased region" description="Low complexity" evidence="15">
    <location>
        <begin position="1994"/>
        <end position="2005"/>
    </location>
</feature>
<dbReference type="STRING" id="595528.A0A0D2WNX9"/>
<dbReference type="GO" id="GO:0000166">
    <property type="term" value="F:nucleotide binding"/>
    <property type="evidence" value="ECO:0007669"/>
    <property type="project" value="InterPro"/>
</dbReference>
<dbReference type="eggNOG" id="KOG0968">
    <property type="taxonomic scope" value="Eukaryota"/>
</dbReference>
<dbReference type="PROSITE" id="PS00116">
    <property type="entry name" value="DNA_POLYMERASE_B"/>
    <property type="match status" value="1"/>
</dbReference>
<feature type="region of interest" description="Disordered" evidence="15">
    <location>
        <begin position="491"/>
        <end position="514"/>
    </location>
</feature>
<feature type="region of interest" description="Disordered" evidence="15">
    <location>
        <begin position="332"/>
        <end position="352"/>
    </location>
</feature>